<evidence type="ECO:0000259" key="1">
    <source>
        <dbReference type="Pfam" id="PF21307"/>
    </source>
</evidence>
<dbReference type="PANTHER" id="PTHR31084">
    <property type="entry name" value="ALPHA-L-FUCOSIDASE 2"/>
    <property type="match status" value="1"/>
</dbReference>
<dbReference type="PANTHER" id="PTHR31084:SF0">
    <property type="entry name" value="ALPHA-L-FUCOSIDASE 2"/>
    <property type="match status" value="1"/>
</dbReference>
<dbReference type="InterPro" id="IPR012341">
    <property type="entry name" value="6hp_glycosidase-like_sf"/>
</dbReference>
<dbReference type="Pfam" id="PF22124">
    <property type="entry name" value="Glyco_hydro_95_cat"/>
    <property type="match status" value="1"/>
</dbReference>
<dbReference type="Pfam" id="PF21307">
    <property type="entry name" value="Glyco_hydro_95_C"/>
    <property type="match status" value="1"/>
</dbReference>
<proteinExistence type="predicted"/>
<accession>A0A1G7AHN0</accession>
<feature type="domain" description="Alpha fucosidase A-like C-terminal" evidence="1">
    <location>
        <begin position="637"/>
        <end position="716"/>
    </location>
</feature>
<dbReference type="InterPro" id="IPR049053">
    <property type="entry name" value="AFCA-like_C"/>
</dbReference>
<name>A0A1G7AHN0_9SPHI</name>
<reference evidence="4" key="1">
    <citation type="submission" date="2016-10" db="EMBL/GenBank/DDBJ databases">
        <authorList>
            <person name="Varghese N."/>
            <person name="Submissions S."/>
        </authorList>
    </citation>
    <scope>NUCLEOTIDE SEQUENCE [LARGE SCALE GENOMIC DNA]</scope>
    <source>
        <strain evidence="4">DSM 18609</strain>
    </source>
</reference>
<evidence type="ECO:0000259" key="2">
    <source>
        <dbReference type="Pfam" id="PF22124"/>
    </source>
</evidence>
<dbReference type="Proteomes" id="UP000199455">
    <property type="component" value="Unassembled WGS sequence"/>
</dbReference>
<evidence type="ECO:0000313" key="4">
    <source>
        <dbReference type="Proteomes" id="UP000199455"/>
    </source>
</evidence>
<dbReference type="Gene3D" id="1.50.10.10">
    <property type="match status" value="1"/>
</dbReference>
<dbReference type="EMBL" id="FMZH01000012">
    <property type="protein sequence ID" value="SDE14230.1"/>
    <property type="molecule type" value="Genomic_DNA"/>
</dbReference>
<feature type="domain" description="Glycosyl hydrolase family 95 catalytic" evidence="2">
    <location>
        <begin position="280"/>
        <end position="635"/>
    </location>
</feature>
<gene>
    <name evidence="3" type="ORF">SAMN04488024_11297</name>
</gene>
<dbReference type="AlphaFoldDB" id="A0A1G7AHN0"/>
<sequence>MQQNSSLKYNRLIHCSFFLWLFFYIPLWCAAQVPAGEVNWPVFMAKQNLKWDQLGKDYYSGIILGNGLLGTNIYQENDSLIRFDIGRTDVVDHREKLLPNVGKLYTQGRLPIGYFTLKTAGKITGAKIELDIYNATSSGTVFTTQGTISFTAFVAATQNVISITAKGTAQEQVRGWKWHPGKSISPRYFQSYPTDKPVNYPENPPVKMSTANGYTLCNQPLLNNGGYTTAYKILNNSYRQQLLVSVGYDGEGTADENKEATAYLQKFEQDKQSNVAHRNWWHQYYQKSFIALPDKRMENFYWIQLYKLASVTRADKPVADLMGPWTTATPWPAIWWNLNAQLTYSPIFTANHLELGESLFKSLNRNRQNLINNVPEKWRNDAAAIGRSSAFGLVSPISEAEISKGTFEPANLTWLLYYYYQYYAYSGDEQTLKTKIFPLLKRSANFLIHQLKPDDQGIYHFPMSHSPEYKNAEDANYTLASLSWALQTLIKVNDEQELNDADAGKWKTILKNLTPFPIGESGFLIGKDVPLNSSHRHYSHLLMIYPYNLINWDQPENRALISQSLKNWLSYKSALAGFSFTGAASIYASTGNGDMAYQWLNELLDRFVQENTLYRESGPVIETPLAAATSIQEMLLQSWGKKIRVFPAIPKNWQNISFKQLLAEGAFLVSADMQDGRTQNIKITSLKGGKLTLVTDMDKFTIRSNKRGKVDYQFQKTAEKTIIEIKKTISGEMIQLVSASFEEKPMPAFSYTKYENWFWGFNKK</sequence>
<dbReference type="GO" id="GO:0004560">
    <property type="term" value="F:alpha-L-fucosidase activity"/>
    <property type="evidence" value="ECO:0007669"/>
    <property type="project" value="TreeGrafter"/>
</dbReference>
<protein>
    <recommendedName>
        <fullName evidence="5">Alpha-L-fucosidase 2</fullName>
    </recommendedName>
</protein>
<dbReference type="RefSeq" id="WP_090772076.1">
    <property type="nucleotide sequence ID" value="NZ_FMZH01000012.1"/>
</dbReference>
<dbReference type="SUPFAM" id="SSF48208">
    <property type="entry name" value="Six-hairpin glycosidases"/>
    <property type="match status" value="1"/>
</dbReference>
<evidence type="ECO:0008006" key="5">
    <source>
        <dbReference type="Google" id="ProtNLM"/>
    </source>
</evidence>
<dbReference type="InterPro" id="IPR008928">
    <property type="entry name" value="6-hairpin_glycosidase_sf"/>
</dbReference>
<organism evidence="3 4">
    <name type="scientific">Pedobacter soli</name>
    <dbReference type="NCBI Taxonomy" id="390242"/>
    <lineage>
        <taxon>Bacteria</taxon>
        <taxon>Pseudomonadati</taxon>
        <taxon>Bacteroidota</taxon>
        <taxon>Sphingobacteriia</taxon>
        <taxon>Sphingobacteriales</taxon>
        <taxon>Sphingobacteriaceae</taxon>
        <taxon>Pedobacter</taxon>
    </lineage>
</organism>
<dbReference type="InterPro" id="IPR054363">
    <property type="entry name" value="GH95_cat"/>
</dbReference>
<dbReference type="GO" id="GO:0005975">
    <property type="term" value="P:carbohydrate metabolic process"/>
    <property type="evidence" value="ECO:0007669"/>
    <property type="project" value="InterPro"/>
</dbReference>
<keyword evidence="4" id="KW-1185">Reference proteome</keyword>
<evidence type="ECO:0000313" key="3">
    <source>
        <dbReference type="EMBL" id="SDE14230.1"/>
    </source>
</evidence>
<dbReference type="STRING" id="390242.SAMN04488024_11297"/>